<dbReference type="EMBL" id="LR130779">
    <property type="protein sequence ID" value="VDN61892.1"/>
    <property type="molecule type" value="Genomic_DNA"/>
</dbReference>
<evidence type="ECO:0000256" key="1">
    <source>
        <dbReference type="SAM" id="MobiDB-lite"/>
    </source>
</evidence>
<sequence>MRAGCLSRLPAMRLTLGVLPRRGLSSSHSATRMGRREELGRAAEDDDGKARGIRKTGVTAGARHSTPFFAKVKSRQAIVSGDSASPTTQSTEPVDNSVHNLGESAVRPDAMGAPVKLTIFSPMKKMHIFH</sequence>
<feature type="compositionally biased region" description="Polar residues" evidence="1">
    <location>
        <begin position="82"/>
        <end position="99"/>
    </location>
</feature>
<organism evidence="2">
    <name type="scientific">Ectopseudomonas oleovorans</name>
    <name type="common">Pseudomonas oleovorans</name>
    <dbReference type="NCBI Taxonomy" id="301"/>
    <lineage>
        <taxon>Bacteria</taxon>
        <taxon>Pseudomonadati</taxon>
        <taxon>Pseudomonadota</taxon>
        <taxon>Gammaproteobacteria</taxon>
        <taxon>Pseudomonadales</taxon>
        <taxon>Pseudomonadaceae</taxon>
        <taxon>Ectopseudomonas</taxon>
    </lineage>
</organism>
<accession>A0A653AZY5</accession>
<feature type="region of interest" description="Disordered" evidence="1">
    <location>
        <begin position="24"/>
        <end position="52"/>
    </location>
</feature>
<reference evidence="2" key="1">
    <citation type="submission" date="2018-11" db="EMBL/GenBank/DDBJ databases">
        <authorList>
            <consortium name="Genoscope - CEA"/>
            <person name="William W."/>
        </authorList>
    </citation>
    <scope>NUCLEOTIDE SEQUENCE [LARGE SCALE GENOMIC DNA]</scope>
    <source>
        <strain evidence="2">T9AD</strain>
    </source>
</reference>
<proteinExistence type="predicted"/>
<name>A0A653AZY5_ECTOL</name>
<evidence type="ECO:0000313" key="2">
    <source>
        <dbReference type="EMBL" id="VDN61892.1"/>
    </source>
</evidence>
<dbReference type="AlphaFoldDB" id="A0A653AZY5"/>
<gene>
    <name evidence="2" type="ORF">POT9AD_0901</name>
</gene>
<feature type="compositionally biased region" description="Basic and acidic residues" evidence="1">
    <location>
        <begin position="34"/>
        <end position="43"/>
    </location>
</feature>
<feature type="region of interest" description="Disordered" evidence="1">
    <location>
        <begin position="73"/>
        <end position="104"/>
    </location>
</feature>
<protein>
    <submittedName>
        <fullName evidence="2">Uncharacterized protein</fullName>
    </submittedName>
</protein>